<evidence type="ECO:0000256" key="1">
    <source>
        <dbReference type="SAM" id="MobiDB-lite"/>
    </source>
</evidence>
<comment type="caution">
    <text evidence="2">The sequence shown here is derived from an EMBL/GenBank/DDBJ whole genome shotgun (WGS) entry which is preliminary data.</text>
</comment>
<gene>
    <name evidence="2" type="ORF">QWZ18_24660</name>
</gene>
<reference evidence="3" key="1">
    <citation type="journal article" date="2019" name="Int. J. Syst. Evol. Microbiol.">
        <title>The Global Catalogue of Microorganisms (GCM) 10K type strain sequencing project: providing services to taxonomists for standard genome sequencing and annotation.</title>
        <authorList>
            <consortium name="The Broad Institute Genomics Platform"/>
            <consortium name="The Broad Institute Genome Sequencing Center for Infectious Disease"/>
            <person name="Wu L."/>
            <person name="Ma J."/>
        </authorList>
    </citation>
    <scope>NUCLEOTIDE SEQUENCE [LARGE SCALE GENOMIC DNA]</scope>
    <source>
        <strain evidence="3">CECT 7806</strain>
    </source>
</reference>
<keyword evidence="3" id="KW-1185">Reference proteome</keyword>
<evidence type="ECO:0000313" key="3">
    <source>
        <dbReference type="Proteomes" id="UP001244297"/>
    </source>
</evidence>
<dbReference type="Proteomes" id="UP001244297">
    <property type="component" value="Unassembled WGS sequence"/>
</dbReference>
<sequence length="233" mass="24576">MPGRPPRNAPSDGLVAEVSASLPLFEDLPGDTIRHLSEAGFGRGFLTASLRARLRKAGFRDLGHLAESSPDAIAGVRKFGPVRVERVRAFIVDEIARCLPGGRALHTPEATGARRLSRLQAVPVGRLPLDAAAVAALGLEGGTCADMAGRSRRELLGTGVVTSGEVDRVVATLARFLEAGRPFTPPTADGVEAPPDAAAVAAHRAALLAERDREWEDAAPPRDRRCRGKPHAT</sequence>
<feature type="region of interest" description="Disordered" evidence="1">
    <location>
        <begin position="210"/>
        <end position="233"/>
    </location>
</feature>
<protein>
    <recommendedName>
        <fullName evidence="4">RNA polymerase alpha subunit C-terminal domain-containing protein</fullName>
    </recommendedName>
</protein>
<feature type="compositionally biased region" description="Basic and acidic residues" evidence="1">
    <location>
        <begin position="210"/>
        <end position="223"/>
    </location>
</feature>
<organism evidence="2 3">
    <name type="scientific">Methylobacterium longum</name>
    <dbReference type="NCBI Taxonomy" id="767694"/>
    <lineage>
        <taxon>Bacteria</taxon>
        <taxon>Pseudomonadati</taxon>
        <taxon>Pseudomonadota</taxon>
        <taxon>Alphaproteobacteria</taxon>
        <taxon>Hyphomicrobiales</taxon>
        <taxon>Methylobacteriaceae</taxon>
        <taxon>Methylobacterium</taxon>
    </lineage>
</organism>
<name>A0ABT8AVN5_9HYPH</name>
<dbReference type="RefSeq" id="WP_238291223.1">
    <property type="nucleotide sequence ID" value="NZ_BPQS01000034.1"/>
</dbReference>
<evidence type="ECO:0008006" key="4">
    <source>
        <dbReference type="Google" id="ProtNLM"/>
    </source>
</evidence>
<evidence type="ECO:0000313" key="2">
    <source>
        <dbReference type="EMBL" id="MDN3573795.1"/>
    </source>
</evidence>
<proteinExistence type="predicted"/>
<feature type="compositionally biased region" description="Basic residues" evidence="1">
    <location>
        <begin position="224"/>
        <end position="233"/>
    </location>
</feature>
<accession>A0ABT8AVN5</accession>
<dbReference type="EMBL" id="JAUFPT010000083">
    <property type="protein sequence ID" value="MDN3573795.1"/>
    <property type="molecule type" value="Genomic_DNA"/>
</dbReference>